<gene>
    <name evidence="1" type="ORF">QFC20_000281</name>
</gene>
<protein>
    <submittedName>
        <fullName evidence="1">Uncharacterized protein</fullName>
    </submittedName>
</protein>
<keyword evidence="2" id="KW-1185">Reference proteome</keyword>
<comment type="caution">
    <text evidence="1">The sequence shown here is derived from an EMBL/GenBank/DDBJ whole genome shotgun (WGS) entry which is preliminary data.</text>
</comment>
<evidence type="ECO:0000313" key="1">
    <source>
        <dbReference type="EMBL" id="KAJ9117999.1"/>
    </source>
</evidence>
<dbReference type="EMBL" id="JASBWS010000001">
    <property type="protein sequence ID" value="KAJ9117999.1"/>
    <property type="molecule type" value="Genomic_DNA"/>
</dbReference>
<dbReference type="Proteomes" id="UP001230649">
    <property type="component" value="Unassembled WGS sequence"/>
</dbReference>
<accession>A0ACC2X1S4</accession>
<evidence type="ECO:0000313" key="2">
    <source>
        <dbReference type="Proteomes" id="UP001230649"/>
    </source>
</evidence>
<proteinExistence type="predicted"/>
<reference evidence="1" key="1">
    <citation type="submission" date="2023-04" db="EMBL/GenBank/DDBJ databases">
        <title>Draft Genome sequencing of Naganishia species isolated from polar environments using Oxford Nanopore Technology.</title>
        <authorList>
            <person name="Leo P."/>
            <person name="Venkateswaran K."/>
        </authorList>
    </citation>
    <scope>NUCLEOTIDE SEQUENCE</scope>
    <source>
        <strain evidence="1">MNA-CCFEE 5262</strain>
    </source>
</reference>
<name>A0ACC2X1S4_9TREE</name>
<sequence>MTERVIRLLCDAQNYPWGKEGSDSIISEMGPEASGKDWSFSETTPYAELSQHLNAHPELLGIVPQKFPKPVEGKGEKHVPFLFKLLTCKQALPLQIHPDKKLAAELHARDPSKFVDANHKPEIACALTPFLGFAGFAPYANILKNITGIPEVKAFLGKLPSYSAFVQEQKEGTLKPLVKDILAMNQKSSGILETAKDALKAVTGTQEPPKERGGGDAQGVVKSLIERIDAQGPGSVFAGQEWDEDQKKRIGVALKKTQEFYAGDPGIIVAWEEELIEMDSFFMNLVELKPGEAMYVQEDGLHAWLDGQIIELMANSDDVLNAGFIEGAEKDDLNIFVDAMTCDPRPGETYKLKRSRWSLSQGAGATVYQVPAEEFSLYHIDGENASTTIKPLNGPTIAIVTSVSSSGQMTDKTTGKSWDVKKGQVYFIGAHTEVEYGPGVEAWAAFYDDQDREQTGDMK</sequence>
<organism evidence="1 2">
    <name type="scientific">Naganishia adeliensis</name>
    <dbReference type="NCBI Taxonomy" id="92952"/>
    <lineage>
        <taxon>Eukaryota</taxon>
        <taxon>Fungi</taxon>
        <taxon>Dikarya</taxon>
        <taxon>Basidiomycota</taxon>
        <taxon>Agaricomycotina</taxon>
        <taxon>Tremellomycetes</taxon>
        <taxon>Filobasidiales</taxon>
        <taxon>Filobasidiaceae</taxon>
        <taxon>Naganishia</taxon>
    </lineage>
</organism>